<proteinExistence type="predicted"/>
<keyword evidence="4" id="KW-0064">Aspartyl protease</keyword>
<dbReference type="EMBL" id="JANVFT010000149">
    <property type="protein sequence ID" value="KAJ4463950.1"/>
    <property type="molecule type" value="Genomic_DNA"/>
</dbReference>
<keyword evidence="5" id="KW-0255">Endonuclease</keyword>
<comment type="caution">
    <text evidence="9">The sequence shown here is derived from an EMBL/GenBank/DDBJ whole genome shotgun (WGS) entry which is preliminary data.</text>
</comment>
<keyword evidence="3" id="KW-0540">Nuclease</keyword>
<evidence type="ECO:0000313" key="10">
    <source>
        <dbReference type="Proteomes" id="UP001150217"/>
    </source>
</evidence>
<feature type="region of interest" description="Disordered" evidence="7">
    <location>
        <begin position="142"/>
        <end position="177"/>
    </location>
</feature>
<evidence type="ECO:0000256" key="2">
    <source>
        <dbReference type="ARBA" id="ARBA00022695"/>
    </source>
</evidence>
<dbReference type="InterPro" id="IPR001969">
    <property type="entry name" value="Aspartic_peptidase_AS"/>
</dbReference>
<dbReference type="CDD" id="cd00303">
    <property type="entry name" value="retropepsin_like"/>
    <property type="match status" value="1"/>
</dbReference>
<evidence type="ECO:0000256" key="4">
    <source>
        <dbReference type="ARBA" id="ARBA00022750"/>
    </source>
</evidence>
<evidence type="ECO:0000256" key="1">
    <source>
        <dbReference type="ARBA" id="ARBA00022679"/>
    </source>
</evidence>
<keyword evidence="10" id="KW-1185">Reference proteome</keyword>
<feature type="compositionally biased region" description="Acidic residues" evidence="7">
    <location>
        <begin position="165"/>
        <end position="175"/>
    </location>
</feature>
<dbReference type="PROSITE" id="PS50175">
    <property type="entry name" value="ASP_PROT_RETROV"/>
    <property type="match status" value="1"/>
</dbReference>
<dbReference type="PANTHER" id="PTHR37984">
    <property type="entry name" value="PROTEIN CBG26694"/>
    <property type="match status" value="1"/>
</dbReference>
<evidence type="ECO:0000256" key="7">
    <source>
        <dbReference type="SAM" id="MobiDB-lite"/>
    </source>
</evidence>
<dbReference type="Gene3D" id="3.10.10.10">
    <property type="entry name" value="HIV Type 1 Reverse Transcriptase, subunit A, domain 1"/>
    <property type="match status" value="2"/>
</dbReference>
<dbReference type="SUPFAM" id="SSF50630">
    <property type="entry name" value="Acid proteases"/>
    <property type="match status" value="1"/>
</dbReference>
<dbReference type="InterPro" id="IPR043502">
    <property type="entry name" value="DNA/RNA_pol_sf"/>
</dbReference>
<dbReference type="Gene3D" id="2.40.70.10">
    <property type="entry name" value="Acid Proteases"/>
    <property type="match status" value="1"/>
</dbReference>
<dbReference type="InterPro" id="IPR043128">
    <property type="entry name" value="Rev_trsase/Diguanyl_cyclase"/>
</dbReference>
<evidence type="ECO:0000256" key="6">
    <source>
        <dbReference type="ARBA" id="ARBA00022801"/>
    </source>
</evidence>
<evidence type="ECO:0000259" key="8">
    <source>
        <dbReference type="PROSITE" id="PS50175"/>
    </source>
</evidence>
<name>A0ABQ8UWJ7_9AGAR</name>
<keyword evidence="1" id="KW-0808">Transferase</keyword>
<dbReference type="Gene3D" id="3.30.70.270">
    <property type="match status" value="1"/>
</dbReference>
<protein>
    <recommendedName>
        <fullName evidence="8">Peptidase A2 domain-containing protein</fullName>
    </recommendedName>
</protein>
<dbReference type="InterPro" id="IPR001995">
    <property type="entry name" value="Peptidase_A2_cat"/>
</dbReference>
<dbReference type="Proteomes" id="UP001150217">
    <property type="component" value="Unassembled WGS sequence"/>
</dbReference>
<evidence type="ECO:0000256" key="3">
    <source>
        <dbReference type="ARBA" id="ARBA00022722"/>
    </source>
</evidence>
<gene>
    <name evidence="9" type="ORF">C8R41DRAFT_927171</name>
</gene>
<feature type="domain" description="Peptidase A2" evidence="8">
    <location>
        <begin position="11"/>
        <end position="94"/>
    </location>
</feature>
<dbReference type="InterPro" id="IPR021109">
    <property type="entry name" value="Peptidase_aspartic_dom_sf"/>
</dbReference>
<evidence type="ECO:0000313" key="9">
    <source>
        <dbReference type="EMBL" id="KAJ4463950.1"/>
    </source>
</evidence>
<dbReference type="SUPFAM" id="SSF56672">
    <property type="entry name" value="DNA/RNA polymerases"/>
    <property type="match status" value="1"/>
</dbReference>
<keyword evidence="2" id="KW-0548">Nucleotidyltransferase</keyword>
<evidence type="ECO:0000256" key="5">
    <source>
        <dbReference type="ARBA" id="ARBA00022759"/>
    </source>
</evidence>
<sequence>MVTVNGFEEEMKLIVDSGADTTLISQAALDALLSKPKVKGGQHVSLLQVTGKASISGFVDLNLYFHTPQGPVKLMVEAYVVNGMTTPFLLGTDFQEQYSLSILRCEGQTFLGFGDSGRELEGTIKSVTTTGTTQEVSETEALSGHHQTAWGEAQISSKAQRNATEEDDPLAEEPLEGGPKTAEKAIEHVGHANSNAFGLDGHFGNHPAQVKIQMKPDAKPILLPPYSASPANCEVIDKQIDSWLELGVIEPSKSPWGAPVFIVYQNSKPRMEDILQALMGAQWLSTLDALAGFTQLTMSDESAEKLAFWSH</sequence>
<dbReference type="PROSITE" id="PS00141">
    <property type="entry name" value="ASP_PROTEASE"/>
    <property type="match status" value="1"/>
</dbReference>
<reference evidence="9" key="1">
    <citation type="submission" date="2022-08" db="EMBL/GenBank/DDBJ databases">
        <title>A Global Phylogenomic Analysis of the Shiitake Genus Lentinula.</title>
        <authorList>
            <consortium name="DOE Joint Genome Institute"/>
            <person name="Sierra-Patev S."/>
            <person name="Min B."/>
            <person name="Naranjo-Ortiz M."/>
            <person name="Looney B."/>
            <person name="Konkel Z."/>
            <person name="Slot J.C."/>
            <person name="Sakamoto Y."/>
            <person name="Steenwyk J.L."/>
            <person name="Rokas A."/>
            <person name="Carro J."/>
            <person name="Camarero S."/>
            <person name="Ferreira P."/>
            <person name="Molpeceres G."/>
            <person name="Ruiz-Duenas F.J."/>
            <person name="Serrano A."/>
            <person name="Henrissat B."/>
            <person name="Drula E."/>
            <person name="Hughes K.W."/>
            <person name="Mata J.L."/>
            <person name="Ishikawa N.K."/>
            <person name="Vargas-Isla R."/>
            <person name="Ushijima S."/>
            <person name="Smith C.A."/>
            <person name="Ahrendt S."/>
            <person name="Andreopoulos W."/>
            <person name="He G."/>
            <person name="Labutti K."/>
            <person name="Lipzen A."/>
            <person name="Ng V."/>
            <person name="Riley R."/>
            <person name="Sandor L."/>
            <person name="Barry K."/>
            <person name="Martinez A.T."/>
            <person name="Xiao Y."/>
            <person name="Gibbons J.G."/>
            <person name="Terashima K."/>
            <person name="Grigoriev I.V."/>
            <person name="Hibbett D.S."/>
        </authorList>
    </citation>
    <scope>NUCLEOTIDE SEQUENCE</scope>
    <source>
        <strain evidence="9">RHP3577 ss4</strain>
    </source>
</reference>
<organism evidence="9 10">
    <name type="scientific">Lentinula lateritia</name>
    <dbReference type="NCBI Taxonomy" id="40482"/>
    <lineage>
        <taxon>Eukaryota</taxon>
        <taxon>Fungi</taxon>
        <taxon>Dikarya</taxon>
        <taxon>Basidiomycota</taxon>
        <taxon>Agaricomycotina</taxon>
        <taxon>Agaricomycetes</taxon>
        <taxon>Agaricomycetidae</taxon>
        <taxon>Agaricales</taxon>
        <taxon>Marasmiineae</taxon>
        <taxon>Omphalotaceae</taxon>
        <taxon>Lentinula</taxon>
    </lineage>
</organism>
<dbReference type="PANTHER" id="PTHR37984:SF5">
    <property type="entry name" value="PROTEIN NYNRIN-LIKE"/>
    <property type="match status" value="1"/>
</dbReference>
<keyword evidence="4" id="KW-0645">Protease</keyword>
<accession>A0ABQ8UWJ7</accession>
<keyword evidence="6" id="KW-0378">Hydrolase</keyword>
<dbReference type="InterPro" id="IPR050951">
    <property type="entry name" value="Retrovirus_Pol_polyprotein"/>
</dbReference>